<organism evidence="1">
    <name type="scientific">Arundo donax</name>
    <name type="common">Giant reed</name>
    <name type="synonym">Donax arundinaceus</name>
    <dbReference type="NCBI Taxonomy" id="35708"/>
    <lineage>
        <taxon>Eukaryota</taxon>
        <taxon>Viridiplantae</taxon>
        <taxon>Streptophyta</taxon>
        <taxon>Embryophyta</taxon>
        <taxon>Tracheophyta</taxon>
        <taxon>Spermatophyta</taxon>
        <taxon>Magnoliopsida</taxon>
        <taxon>Liliopsida</taxon>
        <taxon>Poales</taxon>
        <taxon>Poaceae</taxon>
        <taxon>PACMAD clade</taxon>
        <taxon>Arundinoideae</taxon>
        <taxon>Arundineae</taxon>
        <taxon>Arundo</taxon>
    </lineage>
</organism>
<accession>A0A0A9BC88</accession>
<dbReference type="EMBL" id="GBRH01236331">
    <property type="protein sequence ID" value="JAD61564.1"/>
    <property type="molecule type" value="Transcribed_RNA"/>
</dbReference>
<name>A0A0A9BC88_ARUDO</name>
<sequence length="31" mass="3579">MLKKMTSIKGMSASRNCKFILTLTQLIPRHM</sequence>
<evidence type="ECO:0000313" key="1">
    <source>
        <dbReference type="EMBL" id="JAD61564.1"/>
    </source>
</evidence>
<protein>
    <submittedName>
        <fullName evidence="1">Uncharacterized protein</fullName>
    </submittedName>
</protein>
<dbReference type="AlphaFoldDB" id="A0A0A9BC88"/>
<reference evidence="1" key="2">
    <citation type="journal article" date="2015" name="Data Brief">
        <title>Shoot transcriptome of the giant reed, Arundo donax.</title>
        <authorList>
            <person name="Barrero R.A."/>
            <person name="Guerrero F.D."/>
            <person name="Moolhuijzen P."/>
            <person name="Goolsby J.A."/>
            <person name="Tidwell J."/>
            <person name="Bellgard S.E."/>
            <person name="Bellgard M.I."/>
        </authorList>
    </citation>
    <scope>NUCLEOTIDE SEQUENCE</scope>
    <source>
        <tissue evidence="1">Shoot tissue taken approximately 20 cm above the soil surface</tissue>
    </source>
</reference>
<proteinExistence type="predicted"/>
<reference evidence="1" key="1">
    <citation type="submission" date="2014-09" db="EMBL/GenBank/DDBJ databases">
        <authorList>
            <person name="Magalhaes I.L.F."/>
            <person name="Oliveira U."/>
            <person name="Santos F.R."/>
            <person name="Vidigal T.H.D.A."/>
            <person name="Brescovit A.D."/>
            <person name="Santos A.J."/>
        </authorList>
    </citation>
    <scope>NUCLEOTIDE SEQUENCE</scope>
    <source>
        <tissue evidence="1">Shoot tissue taken approximately 20 cm above the soil surface</tissue>
    </source>
</reference>